<dbReference type="SUPFAM" id="SSF55257">
    <property type="entry name" value="RBP11-like subunits of RNA polymerase"/>
    <property type="match status" value="1"/>
</dbReference>
<evidence type="ECO:0000313" key="5">
    <source>
        <dbReference type="EMBL" id="KNC78337.1"/>
    </source>
</evidence>
<dbReference type="GO" id="GO:0046983">
    <property type="term" value="F:protein dimerization activity"/>
    <property type="evidence" value="ECO:0007669"/>
    <property type="project" value="InterPro"/>
</dbReference>
<dbReference type="InterPro" id="IPR011263">
    <property type="entry name" value="DNA-dir_RNA_pol_RpoA/D/Rpb3"/>
</dbReference>
<dbReference type="InterPro" id="IPR011262">
    <property type="entry name" value="DNA-dir_RNA_pol_insert"/>
</dbReference>
<dbReference type="PANTHER" id="PTHR11800:SF2">
    <property type="entry name" value="DNA-DIRECTED RNA POLYMERASE II SUBUNIT RPB3"/>
    <property type="match status" value="1"/>
</dbReference>
<dbReference type="InterPro" id="IPR036643">
    <property type="entry name" value="RNApol_insert_sf"/>
</dbReference>
<feature type="signal peptide" evidence="3">
    <location>
        <begin position="1"/>
        <end position="20"/>
    </location>
</feature>
<dbReference type="InterPro" id="IPR036603">
    <property type="entry name" value="RBP11-like"/>
</dbReference>
<dbReference type="SUPFAM" id="SSF56553">
    <property type="entry name" value="Insert subdomain of RNA polymerase alpha subunit"/>
    <property type="match status" value="1"/>
</dbReference>
<dbReference type="OrthoDB" id="270173at2759"/>
<organism evidence="5 6">
    <name type="scientific">Sphaeroforma arctica JP610</name>
    <dbReference type="NCBI Taxonomy" id="667725"/>
    <lineage>
        <taxon>Eukaryota</taxon>
        <taxon>Ichthyosporea</taxon>
        <taxon>Ichthyophonida</taxon>
        <taxon>Sphaeroforma</taxon>
    </lineage>
</organism>
<protein>
    <recommendedName>
        <fullName evidence="4">DNA-directed RNA polymerase RpoA/D/Rpb3-type domain-containing protein</fullName>
    </recommendedName>
</protein>
<dbReference type="GeneID" id="25909738"/>
<dbReference type="Gene3D" id="2.170.120.12">
    <property type="entry name" value="DNA-directed RNA polymerase, insert domain"/>
    <property type="match status" value="1"/>
</dbReference>
<keyword evidence="3" id="KW-0732">Signal</keyword>
<evidence type="ECO:0000313" key="6">
    <source>
        <dbReference type="Proteomes" id="UP000054560"/>
    </source>
</evidence>
<dbReference type="GO" id="GO:0003899">
    <property type="term" value="F:DNA-directed RNA polymerase activity"/>
    <property type="evidence" value="ECO:0007669"/>
    <property type="project" value="InterPro"/>
</dbReference>
<accession>A0A0L0FNG1</accession>
<keyword evidence="2" id="KW-0804">Transcription</keyword>
<evidence type="ECO:0000256" key="2">
    <source>
        <dbReference type="ARBA" id="ARBA00023163"/>
    </source>
</evidence>
<feature type="chain" id="PRO_5005538786" description="DNA-directed RNA polymerase RpoA/D/Rpb3-type domain-containing protein" evidence="3">
    <location>
        <begin position="21"/>
        <end position="226"/>
    </location>
</feature>
<dbReference type="Proteomes" id="UP000054560">
    <property type="component" value="Unassembled WGS sequence"/>
</dbReference>
<dbReference type="eggNOG" id="KOG1522">
    <property type="taxonomic scope" value="Eukaryota"/>
</dbReference>
<dbReference type="Pfam" id="PF01000">
    <property type="entry name" value="RNA_pol_A_bac"/>
    <property type="match status" value="1"/>
</dbReference>
<dbReference type="PANTHER" id="PTHR11800">
    <property type="entry name" value="DNA-DIRECTED RNA POLYMERASE"/>
    <property type="match status" value="1"/>
</dbReference>
<evidence type="ECO:0000256" key="1">
    <source>
        <dbReference type="ARBA" id="ARBA00022478"/>
    </source>
</evidence>
<evidence type="ECO:0000259" key="4">
    <source>
        <dbReference type="SMART" id="SM00662"/>
    </source>
</evidence>
<dbReference type="GO" id="GO:0005665">
    <property type="term" value="C:RNA polymerase II, core complex"/>
    <property type="evidence" value="ECO:0007669"/>
    <property type="project" value="TreeGrafter"/>
</dbReference>
<evidence type="ECO:0000256" key="3">
    <source>
        <dbReference type="SAM" id="SignalP"/>
    </source>
</evidence>
<gene>
    <name evidence="5" type="ORF">SARC_09234</name>
</gene>
<dbReference type="SMART" id="SM00662">
    <property type="entry name" value="RPOLD"/>
    <property type="match status" value="1"/>
</dbReference>
<name>A0A0L0FNG1_9EUKA</name>
<keyword evidence="6" id="KW-1185">Reference proteome</keyword>
<dbReference type="AlphaFoldDB" id="A0A0L0FNG1"/>
<keyword evidence="1" id="KW-0240">DNA-directed RNA polymerase</keyword>
<dbReference type="RefSeq" id="XP_014152239.1">
    <property type="nucleotide sequence ID" value="XM_014296764.1"/>
</dbReference>
<dbReference type="InterPro" id="IPR050518">
    <property type="entry name" value="Rpo3/RPB3_RNA_Pol_subunit"/>
</dbReference>
<dbReference type="Gene3D" id="3.30.1360.10">
    <property type="entry name" value="RNA polymerase, RBP11-like subunit"/>
    <property type="match status" value="1"/>
</dbReference>
<dbReference type="GO" id="GO:0006366">
    <property type="term" value="P:transcription by RNA polymerase II"/>
    <property type="evidence" value="ECO:0007669"/>
    <property type="project" value="TreeGrafter"/>
</dbReference>
<sequence length="226" mass="25567">MGLTKTKFVFILQFIAHRLGLIPIKSDEVSKLDYTRDCTCDDYCDRCSAILTLNVVCTEEGIVQNVTTKDLIAESSDFVPISTRGEDNAYDDSDDILIVKLRLGQGIKIKCIAKKGTGKEHAKWSPCAAIGFEYDPDNALRHTVLEFPEDWPKSVYSEHGQGENNSKMVEAEHDFNFPLDTFYFNAESTGSLPAYDIPMLAVRELRNKLENLNRELRELVKQTSFD</sequence>
<reference evidence="5 6" key="1">
    <citation type="submission" date="2011-02" db="EMBL/GenBank/DDBJ databases">
        <title>The Genome Sequence of Sphaeroforma arctica JP610.</title>
        <authorList>
            <consortium name="The Broad Institute Genome Sequencing Platform"/>
            <person name="Russ C."/>
            <person name="Cuomo C."/>
            <person name="Young S.K."/>
            <person name="Zeng Q."/>
            <person name="Gargeya S."/>
            <person name="Alvarado L."/>
            <person name="Berlin A."/>
            <person name="Chapman S.B."/>
            <person name="Chen Z."/>
            <person name="Freedman E."/>
            <person name="Gellesch M."/>
            <person name="Goldberg J."/>
            <person name="Griggs A."/>
            <person name="Gujja S."/>
            <person name="Heilman E."/>
            <person name="Heiman D."/>
            <person name="Howarth C."/>
            <person name="Mehta T."/>
            <person name="Neiman D."/>
            <person name="Pearson M."/>
            <person name="Roberts A."/>
            <person name="Saif S."/>
            <person name="Shea T."/>
            <person name="Shenoy N."/>
            <person name="Sisk P."/>
            <person name="Stolte C."/>
            <person name="Sykes S."/>
            <person name="White J."/>
            <person name="Yandava C."/>
            <person name="Burger G."/>
            <person name="Gray M.W."/>
            <person name="Holland P.W.H."/>
            <person name="King N."/>
            <person name="Lang F.B.F."/>
            <person name="Roger A.J."/>
            <person name="Ruiz-Trillo I."/>
            <person name="Haas B."/>
            <person name="Nusbaum C."/>
            <person name="Birren B."/>
        </authorList>
    </citation>
    <scope>NUCLEOTIDE SEQUENCE [LARGE SCALE GENOMIC DNA]</scope>
    <source>
        <strain evidence="5 6">JP610</strain>
    </source>
</reference>
<feature type="domain" description="DNA-directed RNA polymerase RpoA/D/Rpb3-type" evidence="4">
    <location>
        <begin position="5"/>
        <end position="215"/>
    </location>
</feature>
<dbReference type="STRING" id="667725.A0A0L0FNG1"/>
<proteinExistence type="predicted"/>
<dbReference type="EMBL" id="KQ242509">
    <property type="protein sequence ID" value="KNC78337.1"/>
    <property type="molecule type" value="Genomic_DNA"/>
</dbReference>